<sequence>MSPFDDPFDFGGAGDSGDAGGGPGPAEPVLIRPLCRSRSTVARTRPRRRGEPPR</sequence>
<evidence type="ECO:0000313" key="2">
    <source>
        <dbReference type="EMBL" id="MBG0562184.1"/>
    </source>
</evidence>
<feature type="compositionally biased region" description="Gly residues" evidence="1">
    <location>
        <begin position="11"/>
        <end position="24"/>
    </location>
</feature>
<organism evidence="2 3">
    <name type="scientific">Actinoplanes aureus</name>
    <dbReference type="NCBI Taxonomy" id="2792083"/>
    <lineage>
        <taxon>Bacteria</taxon>
        <taxon>Bacillati</taxon>
        <taxon>Actinomycetota</taxon>
        <taxon>Actinomycetes</taxon>
        <taxon>Micromonosporales</taxon>
        <taxon>Micromonosporaceae</taxon>
        <taxon>Actinoplanes</taxon>
    </lineage>
</organism>
<keyword evidence="3" id="KW-1185">Reference proteome</keyword>
<evidence type="ECO:0000313" key="3">
    <source>
        <dbReference type="Proteomes" id="UP000598146"/>
    </source>
</evidence>
<accession>A0A931G1B1</accession>
<dbReference type="RefSeq" id="WP_196413991.1">
    <property type="nucleotide sequence ID" value="NZ_JADQTO010000005.1"/>
</dbReference>
<comment type="caution">
    <text evidence="2">The sequence shown here is derived from an EMBL/GenBank/DDBJ whole genome shotgun (WGS) entry which is preliminary data.</text>
</comment>
<dbReference type="AlphaFoldDB" id="A0A931G1B1"/>
<evidence type="ECO:0000256" key="1">
    <source>
        <dbReference type="SAM" id="MobiDB-lite"/>
    </source>
</evidence>
<name>A0A931G1B1_9ACTN</name>
<reference evidence="2" key="1">
    <citation type="submission" date="2020-11" db="EMBL/GenBank/DDBJ databases">
        <title>Isolation and identification of active actinomycetes.</title>
        <authorList>
            <person name="Sun X."/>
        </authorList>
    </citation>
    <scope>NUCLEOTIDE SEQUENCE</scope>
    <source>
        <strain evidence="2">NEAU-A11</strain>
    </source>
</reference>
<dbReference type="Proteomes" id="UP000598146">
    <property type="component" value="Unassembled WGS sequence"/>
</dbReference>
<dbReference type="EMBL" id="JADQTO010000005">
    <property type="protein sequence ID" value="MBG0562184.1"/>
    <property type="molecule type" value="Genomic_DNA"/>
</dbReference>
<gene>
    <name evidence="2" type="ORF">I4J89_11985</name>
</gene>
<protein>
    <submittedName>
        <fullName evidence="2">Uncharacterized protein</fullName>
    </submittedName>
</protein>
<proteinExistence type="predicted"/>
<feature type="region of interest" description="Disordered" evidence="1">
    <location>
        <begin position="1"/>
        <end position="54"/>
    </location>
</feature>